<feature type="compositionally biased region" description="Basic residues" evidence="1">
    <location>
        <begin position="245"/>
        <end position="262"/>
    </location>
</feature>
<protein>
    <submittedName>
        <fullName evidence="2">Uncharacterized protein</fullName>
    </submittedName>
</protein>
<evidence type="ECO:0000256" key="1">
    <source>
        <dbReference type="SAM" id="MobiDB-lite"/>
    </source>
</evidence>
<sequence>MVNKVHFPWQQLEDARNAVILLHERFNLDEEQRLQVFKKVYLEPAQALRPDADISAYSINDAYKCRMRPDRKPWKVTYDGDKPDTAEKTRRQGICSRRRKILVWVTASSQLRLRLKSRMRVMPERLNISTQMKIWRTRSMRSWRAVSLGARRCMIRTARPLSIMSRKRRRRLLVVTTSLTLKELGQYASWTVEKLMLATGVTMDDPDHGKLLINYRTEAKKLKLSVVRHIERLINKVKADDTAISRKRKAPSNIKRAKKGRKSAPSAMPDASIDTIPGDGDRGKGADESNATTNKLRMVHWIDCVFEGTSVRCGIERYVKTDSKLYALSGPVFRVLINGTLQDVMVCIKSVCNNCRIVEDPNDTIAPTVSPQIVAAAENLLQGRPFIHTNDIDLNGLRQGENWSYKGTSGPWSPTFPATWTAGEVEFTFDQHQIKVPVVACVVSKCEQCHEQTAENETAEETKSKAAVGMVGKGGQLAKKFGGRGVMRQS</sequence>
<feature type="region of interest" description="Disordered" evidence="1">
    <location>
        <begin position="245"/>
        <end position="290"/>
    </location>
</feature>
<reference evidence="2" key="1">
    <citation type="submission" date="2023-08" db="EMBL/GenBank/DDBJ databases">
        <title>Black Yeasts Isolated from many extreme environments.</title>
        <authorList>
            <person name="Coleine C."/>
            <person name="Stajich J.E."/>
            <person name="Selbmann L."/>
        </authorList>
    </citation>
    <scope>NUCLEOTIDE SEQUENCE</scope>
    <source>
        <strain evidence="2">CCFEE 5810</strain>
    </source>
</reference>
<comment type="caution">
    <text evidence="2">The sequence shown here is derived from an EMBL/GenBank/DDBJ whole genome shotgun (WGS) entry which is preliminary data.</text>
</comment>
<accession>A0AAN7ZQL5</accession>
<dbReference type="EMBL" id="JAVRQU010000024">
    <property type="protein sequence ID" value="KAK5690608.1"/>
    <property type="molecule type" value="Genomic_DNA"/>
</dbReference>
<evidence type="ECO:0000313" key="3">
    <source>
        <dbReference type="Proteomes" id="UP001310594"/>
    </source>
</evidence>
<gene>
    <name evidence="2" type="ORF">LTR97_012163</name>
</gene>
<name>A0AAN7ZQL5_9PEZI</name>
<organism evidence="2 3">
    <name type="scientific">Elasticomyces elasticus</name>
    <dbReference type="NCBI Taxonomy" id="574655"/>
    <lineage>
        <taxon>Eukaryota</taxon>
        <taxon>Fungi</taxon>
        <taxon>Dikarya</taxon>
        <taxon>Ascomycota</taxon>
        <taxon>Pezizomycotina</taxon>
        <taxon>Dothideomycetes</taxon>
        <taxon>Dothideomycetidae</taxon>
        <taxon>Mycosphaerellales</taxon>
        <taxon>Teratosphaeriaceae</taxon>
        <taxon>Elasticomyces</taxon>
    </lineage>
</organism>
<dbReference type="AlphaFoldDB" id="A0AAN7ZQL5"/>
<evidence type="ECO:0000313" key="2">
    <source>
        <dbReference type="EMBL" id="KAK5690608.1"/>
    </source>
</evidence>
<dbReference type="Proteomes" id="UP001310594">
    <property type="component" value="Unassembled WGS sequence"/>
</dbReference>
<proteinExistence type="predicted"/>